<dbReference type="PANTHER" id="PTHR10519">
    <property type="entry name" value="GABA-B RECEPTOR"/>
    <property type="match status" value="1"/>
</dbReference>
<feature type="domain" description="G-protein coupled receptors family 3 profile" evidence="10">
    <location>
        <begin position="10"/>
        <end position="295"/>
    </location>
</feature>
<evidence type="ECO:0000256" key="9">
    <source>
        <dbReference type="SAM" id="Phobius"/>
    </source>
</evidence>
<evidence type="ECO:0000313" key="12">
    <source>
        <dbReference type="Proteomes" id="UP000704712"/>
    </source>
</evidence>
<evidence type="ECO:0000256" key="4">
    <source>
        <dbReference type="ARBA" id="ARBA00023040"/>
    </source>
</evidence>
<reference evidence="11" key="1">
    <citation type="submission" date="2020-03" db="EMBL/GenBank/DDBJ databases">
        <title>Hybrid Assembly of Korean Phytophthora infestans isolates.</title>
        <authorList>
            <person name="Prokchorchik M."/>
            <person name="Lee Y."/>
            <person name="Seo J."/>
            <person name="Cho J.-H."/>
            <person name="Park Y.-E."/>
            <person name="Jang D.-C."/>
            <person name="Im J.-S."/>
            <person name="Choi J.-G."/>
            <person name="Park H.-J."/>
            <person name="Lee G.-B."/>
            <person name="Lee Y.-G."/>
            <person name="Hong S.-Y."/>
            <person name="Cho K."/>
            <person name="Sohn K.H."/>
        </authorList>
    </citation>
    <scope>NUCLEOTIDE SEQUENCE</scope>
    <source>
        <strain evidence="11">KR_2_A2</strain>
    </source>
</reference>
<keyword evidence="6 11" id="KW-0675">Receptor</keyword>
<protein>
    <submittedName>
        <fullName evidence="11">7 transmembrane sweet-taste receptor of 3 GCPR</fullName>
    </submittedName>
</protein>
<keyword evidence="5 9" id="KW-0472">Membrane</keyword>
<feature type="transmembrane region" description="Helical" evidence="9">
    <location>
        <begin position="112"/>
        <end position="136"/>
    </location>
</feature>
<feature type="transmembrane region" description="Helical" evidence="9">
    <location>
        <begin position="586"/>
        <end position="613"/>
    </location>
</feature>
<proteinExistence type="predicted"/>
<name>A0A8S9UUH2_PHYIN</name>
<feature type="transmembrane region" description="Helical" evidence="9">
    <location>
        <begin position="279"/>
        <end position="297"/>
    </location>
</feature>
<feature type="transmembrane region" description="Helical" evidence="9">
    <location>
        <begin position="507"/>
        <end position="530"/>
    </location>
</feature>
<evidence type="ECO:0000256" key="7">
    <source>
        <dbReference type="ARBA" id="ARBA00023180"/>
    </source>
</evidence>
<feature type="transmembrane region" description="Helical" evidence="9">
    <location>
        <begin position="245"/>
        <end position="267"/>
    </location>
</feature>
<organism evidence="11 12">
    <name type="scientific">Phytophthora infestans</name>
    <name type="common">Potato late blight agent</name>
    <name type="synonym">Botrytis infestans</name>
    <dbReference type="NCBI Taxonomy" id="4787"/>
    <lineage>
        <taxon>Eukaryota</taxon>
        <taxon>Sar</taxon>
        <taxon>Stramenopiles</taxon>
        <taxon>Oomycota</taxon>
        <taxon>Peronosporomycetes</taxon>
        <taxon>Peronosporales</taxon>
        <taxon>Peronosporaceae</taxon>
        <taxon>Phytophthora</taxon>
    </lineage>
</organism>
<accession>A0A8S9UUH2</accession>
<feature type="transmembrane region" description="Helical" evidence="9">
    <location>
        <begin position="167"/>
        <end position="191"/>
    </location>
</feature>
<dbReference type="GO" id="GO:0038039">
    <property type="term" value="C:G protein-coupled receptor heterodimeric complex"/>
    <property type="evidence" value="ECO:0007669"/>
    <property type="project" value="TreeGrafter"/>
</dbReference>
<dbReference type="PROSITE" id="PS50259">
    <property type="entry name" value="G_PROTEIN_RECEP_F3_4"/>
    <property type="match status" value="1"/>
</dbReference>
<evidence type="ECO:0000256" key="5">
    <source>
        <dbReference type="ARBA" id="ARBA00023136"/>
    </source>
</evidence>
<evidence type="ECO:0000259" key="10">
    <source>
        <dbReference type="PROSITE" id="PS50259"/>
    </source>
</evidence>
<feature type="transmembrane region" description="Helical" evidence="9">
    <location>
        <begin position="74"/>
        <end position="92"/>
    </location>
</feature>
<dbReference type="InterPro" id="IPR017978">
    <property type="entry name" value="GPCR_3_C"/>
</dbReference>
<evidence type="ECO:0000256" key="1">
    <source>
        <dbReference type="ARBA" id="ARBA00004141"/>
    </source>
</evidence>
<feature type="transmembrane region" description="Helical" evidence="9">
    <location>
        <begin position="203"/>
        <end position="225"/>
    </location>
</feature>
<feature type="transmembrane region" description="Helical" evidence="9">
    <location>
        <begin position="43"/>
        <end position="62"/>
    </location>
</feature>
<evidence type="ECO:0000313" key="11">
    <source>
        <dbReference type="EMBL" id="KAF4144655.1"/>
    </source>
</evidence>
<gene>
    <name evidence="11" type="ORF">GN958_ATG06185</name>
</gene>
<evidence type="ECO:0000256" key="3">
    <source>
        <dbReference type="ARBA" id="ARBA00022989"/>
    </source>
</evidence>
<evidence type="ECO:0000256" key="2">
    <source>
        <dbReference type="ARBA" id="ARBA00022692"/>
    </source>
</evidence>
<keyword evidence="3 9" id="KW-1133">Transmembrane helix</keyword>
<dbReference type="Pfam" id="PF00003">
    <property type="entry name" value="7tm_3"/>
    <property type="match status" value="1"/>
</dbReference>
<keyword evidence="4" id="KW-0297">G-protein coupled receptor</keyword>
<evidence type="ECO:0000256" key="6">
    <source>
        <dbReference type="ARBA" id="ARBA00023170"/>
    </source>
</evidence>
<dbReference type="InterPro" id="IPR002455">
    <property type="entry name" value="GPCR3_GABA-B"/>
</dbReference>
<comment type="caution">
    <text evidence="11">The sequence shown here is derived from an EMBL/GenBank/DDBJ whole genome shotgun (WGS) entry which is preliminary data.</text>
</comment>
<comment type="subcellular location">
    <subcellularLocation>
        <location evidence="1">Membrane</location>
        <topology evidence="1">Multi-pass membrane protein</topology>
    </subcellularLocation>
</comment>
<keyword evidence="8" id="KW-0807">Transducer</keyword>
<feature type="transmembrane region" description="Helical" evidence="9">
    <location>
        <begin position="12"/>
        <end position="31"/>
    </location>
</feature>
<dbReference type="AlphaFoldDB" id="A0A8S9UUH2"/>
<feature type="transmembrane region" description="Helical" evidence="9">
    <location>
        <begin position="303"/>
        <end position="319"/>
    </location>
</feature>
<dbReference type="EMBL" id="JAACNO010000831">
    <property type="protein sequence ID" value="KAF4144655.1"/>
    <property type="molecule type" value="Genomic_DNA"/>
</dbReference>
<keyword evidence="7" id="KW-0325">Glycoprotein</keyword>
<keyword evidence="2 9" id="KW-0812">Transmembrane</keyword>
<evidence type="ECO:0000256" key="8">
    <source>
        <dbReference type="ARBA" id="ARBA00023224"/>
    </source>
</evidence>
<dbReference type="Proteomes" id="UP000704712">
    <property type="component" value="Unassembled WGS sequence"/>
</dbReference>
<dbReference type="PANTHER" id="PTHR10519:SF20">
    <property type="entry name" value="G-PROTEIN COUPLED RECEPTOR 156-RELATED"/>
    <property type="match status" value="1"/>
</dbReference>
<sequence>MPTSSPTFKALAALAAIVAVLLVAAAGVVVKHRNAPIIRRSQYEMLLLMIFGGFFTTGAAVAYAGRPTGTLCGIRPVLVCIGFTTIFGALVMKSLRVYRGVFMKSAMKRVKVTLLTILKFLAIFYVGDIIIFIAWYGADFPAPTITTEEASEFRGTVDKISCSSSSFIFTALLIFWKTILLVLGLYLSFLIRYVSVDFQESPWIFGSVVVVLVGCVLVMPMSYLVTMRAATYYVFLAFWVFPIPFVFELTGGVFGAVFMGCVVMILGRRTIAKTPQARVLYYVSAVEAAMCFVYPVFSAVYHVLNGVQQLVLILILYILKVFTRLSMANACCSSTDEEDRLRSLARLPERVIFTANLFHQVYLMTCLRMSLWTIGTLVAIDTFTSVISVERLLYRPEMVLIGSRPKRSKVSRHSQASVFPLNGPPLTTIPTKLPIIRRAARSFIAGVESITLVHRSLSRISGFSNSWSVKSPPRSRIIPLQRAEPRRPDVTSDDSIVRFQTLSVVEYFILVKYVSCMIPVMVGVYTSILAHLPNAVYYPSLANVTRDEQKATQFDAAVYAIPQIFSLAVFEQILRRRLQFSVLHQLGFVLETAVADIQAKLGMFIPYCFFFFLRG</sequence>
<dbReference type="GO" id="GO:0004965">
    <property type="term" value="F:G protein-coupled GABA receptor activity"/>
    <property type="evidence" value="ECO:0007669"/>
    <property type="project" value="InterPro"/>
</dbReference>